<dbReference type="Proteomes" id="UP000000311">
    <property type="component" value="Unassembled WGS sequence"/>
</dbReference>
<dbReference type="GO" id="GO:0016462">
    <property type="term" value="F:pyrophosphatase activity"/>
    <property type="evidence" value="ECO:0007669"/>
    <property type="project" value="UniProtKB-ARBA"/>
</dbReference>
<organism evidence="3">
    <name type="scientific">Camponotus floridanus</name>
    <name type="common">Florida carpenter ant</name>
    <dbReference type="NCBI Taxonomy" id="104421"/>
    <lineage>
        <taxon>Eukaryota</taxon>
        <taxon>Metazoa</taxon>
        <taxon>Ecdysozoa</taxon>
        <taxon>Arthropoda</taxon>
        <taxon>Hexapoda</taxon>
        <taxon>Insecta</taxon>
        <taxon>Pterygota</taxon>
        <taxon>Neoptera</taxon>
        <taxon>Endopterygota</taxon>
        <taxon>Hymenoptera</taxon>
        <taxon>Apocrita</taxon>
        <taxon>Aculeata</taxon>
        <taxon>Formicoidea</taxon>
        <taxon>Formicidae</taxon>
        <taxon>Formicinae</taxon>
        <taxon>Camponotus</taxon>
    </lineage>
</organism>
<dbReference type="SMART" id="SM01118">
    <property type="entry name" value="CYTH"/>
    <property type="match status" value="1"/>
</dbReference>
<dbReference type="KEGG" id="cfo:105255703"/>
<dbReference type="CDD" id="cd07890">
    <property type="entry name" value="CYTH-like_AC_IV-like"/>
    <property type="match status" value="1"/>
</dbReference>
<reference evidence="2 3" key="1">
    <citation type="journal article" date="2010" name="Science">
        <title>Genomic comparison of the ants Camponotus floridanus and Harpegnathos saltator.</title>
        <authorList>
            <person name="Bonasio R."/>
            <person name="Zhang G."/>
            <person name="Ye C."/>
            <person name="Mutti N.S."/>
            <person name="Fang X."/>
            <person name="Qin N."/>
            <person name="Donahue G."/>
            <person name="Yang P."/>
            <person name="Li Q."/>
            <person name="Li C."/>
            <person name="Zhang P."/>
            <person name="Huang Z."/>
            <person name="Berger S.L."/>
            <person name="Reinberg D."/>
            <person name="Wang J."/>
            <person name="Liebig J."/>
        </authorList>
    </citation>
    <scope>NUCLEOTIDE SEQUENCE [LARGE SCALE GENOMIC DNA]</scope>
    <source>
        <strain evidence="3">C129</strain>
    </source>
</reference>
<feature type="domain" description="CYTH" evidence="1">
    <location>
        <begin position="1"/>
        <end position="176"/>
    </location>
</feature>
<dbReference type="PROSITE" id="PS51707">
    <property type="entry name" value="CYTH"/>
    <property type="match status" value="1"/>
</dbReference>
<dbReference type="InParanoid" id="E2ASW9"/>
<dbReference type="InterPro" id="IPR033469">
    <property type="entry name" value="CYTH-like_dom_sf"/>
</dbReference>
<dbReference type="OrthoDB" id="6159137at2759"/>
<evidence type="ECO:0000313" key="3">
    <source>
        <dbReference type="Proteomes" id="UP000000311"/>
    </source>
</evidence>
<accession>E2ASW9</accession>
<dbReference type="InterPro" id="IPR008173">
    <property type="entry name" value="Adenylyl_cyclase_CyaB"/>
</dbReference>
<dbReference type="Gene3D" id="2.40.320.10">
    <property type="entry name" value="Hypothetical Protein Pfu-838710-001"/>
    <property type="match status" value="1"/>
</dbReference>
<dbReference type="InterPro" id="IPR023577">
    <property type="entry name" value="CYTH_domain"/>
</dbReference>
<sequence>MENIEIKAKIHDIDRVISKAKELSNNDGKIIKQHDVFFNATKSRLKLRKFEDGTAQLISYARPNVIGPKVSVYDKASIYADTVDLIEHILSDSIGVMGVVKKTRHLYMVDRTRVHIDNVDDLGNFIELEVMMRSDNKNIVDCDRETAEKIATDLMQALSIKEEDLIAEAYIDLLNRKNNLNMDSAQM</sequence>
<dbReference type="OMA" id="TRIHMDE"/>
<proteinExistence type="predicted"/>
<name>E2ASW9_CAMFO</name>
<protein>
    <recommendedName>
        <fullName evidence="1">CYTH domain-containing protein</fullName>
    </recommendedName>
</protein>
<dbReference type="FunCoup" id="E2ASW9">
    <property type="interactions" value="1"/>
</dbReference>
<dbReference type="SUPFAM" id="SSF55154">
    <property type="entry name" value="CYTH-like phosphatases"/>
    <property type="match status" value="1"/>
</dbReference>
<dbReference type="Pfam" id="PF01928">
    <property type="entry name" value="CYTH"/>
    <property type="match status" value="1"/>
</dbReference>
<dbReference type="PANTHER" id="PTHR21028">
    <property type="entry name" value="SI:CH211-156B7.4"/>
    <property type="match status" value="1"/>
</dbReference>
<gene>
    <name evidence="2" type="ORF">EAG_09133</name>
</gene>
<dbReference type="AlphaFoldDB" id="E2ASW9"/>
<dbReference type="STRING" id="104421.E2ASW9"/>
<keyword evidence="3" id="KW-1185">Reference proteome</keyword>
<dbReference type="PANTHER" id="PTHR21028:SF2">
    <property type="entry name" value="CYTH DOMAIN-CONTAINING PROTEIN"/>
    <property type="match status" value="1"/>
</dbReference>
<dbReference type="EMBL" id="GL442415">
    <property type="protein sequence ID" value="EFN63466.1"/>
    <property type="molecule type" value="Genomic_DNA"/>
</dbReference>
<evidence type="ECO:0000313" key="2">
    <source>
        <dbReference type="EMBL" id="EFN63466.1"/>
    </source>
</evidence>
<evidence type="ECO:0000259" key="1">
    <source>
        <dbReference type="PROSITE" id="PS51707"/>
    </source>
</evidence>